<dbReference type="RefSeq" id="WP_181751713.1">
    <property type="nucleotide sequence ID" value="NZ_JACEIQ010000007.1"/>
</dbReference>
<dbReference type="AlphaFoldDB" id="A0A7W1WR20"/>
<dbReference type="GO" id="GO:0005524">
    <property type="term" value="F:ATP binding"/>
    <property type="evidence" value="ECO:0007669"/>
    <property type="project" value="UniProtKB-UniRule"/>
</dbReference>
<evidence type="ECO:0000256" key="1">
    <source>
        <dbReference type="ARBA" id="ARBA00001823"/>
    </source>
</evidence>
<gene>
    <name evidence="6 9" type="primary">cysC</name>
    <name evidence="9" type="ORF">H1191_09165</name>
</gene>
<keyword evidence="5 6" id="KW-0067">ATP-binding</keyword>
<organism evidence="9 10">
    <name type="scientific">Paenactinomyces guangxiensis</name>
    <dbReference type="NCBI Taxonomy" id="1490290"/>
    <lineage>
        <taxon>Bacteria</taxon>
        <taxon>Bacillati</taxon>
        <taxon>Bacillota</taxon>
        <taxon>Bacilli</taxon>
        <taxon>Bacillales</taxon>
        <taxon>Thermoactinomycetaceae</taxon>
        <taxon>Paenactinomyces</taxon>
    </lineage>
</organism>
<dbReference type="Pfam" id="PF01583">
    <property type="entry name" value="APS_kinase"/>
    <property type="match status" value="1"/>
</dbReference>
<comment type="catalytic activity">
    <reaction evidence="1 6 7">
        <text>adenosine 5'-phosphosulfate + ATP = 3'-phosphoadenylyl sulfate + ADP + H(+)</text>
        <dbReference type="Rhea" id="RHEA:24152"/>
        <dbReference type="ChEBI" id="CHEBI:15378"/>
        <dbReference type="ChEBI" id="CHEBI:30616"/>
        <dbReference type="ChEBI" id="CHEBI:58243"/>
        <dbReference type="ChEBI" id="CHEBI:58339"/>
        <dbReference type="ChEBI" id="CHEBI:456216"/>
        <dbReference type="EC" id="2.7.1.25"/>
    </reaction>
</comment>
<comment type="caution">
    <text evidence="6">Lacks conserved residue(s) required for the propagation of feature annotation.</text>
</comment>
<comment type="function">
    <text evidence="6 7">Catalyzes the synthesis of activated sulfate.</text>
</comment>
<sequence>MEQKGIALWLTGLSGAGKTTIAYLVGQRLKNDHHVRVQVLDGDLLRKVFSKDLGFTREDRFRHIERAAFIAKLLIEHGVITIASFITPYQEMRDYCRKQIGSFAEIYIKCPLSECIERDVKGLYKKALKGKIPYFTGISDPYEEPVNPDLVIETATESPDESAERVIHFLGRKGYIQSRMEDEQL</sequence>
<dbReference type="InterPro" id="IPR050512">
    <property type="entry name" value="Sulf_AdTrans/APS_kinase"/>
</dbReference>
<keyword evidence="3 6" id="KW-0808">Transferase</keyword>
<dbReference type="SUPFAM" id="SSF52540">
    <property type="entry name" value="P-loop containing nucleoside triphosphate hydrolases"/>
    <property type="match status" value="1"/>
</dbReference>
<comment type="pathway">
    <text evidence="6 7">Sulfur metabolism; hydrogen sulfide biosynthesis; sulfite from sulfate: step 2/3.</text>
</comment>
<dbReference type="CDD" id="cd02027">
    <property type="entry name" value="APSK"/>
    <property type="match status" value="1"/>
</dbReference>
<evidence type="ECO:0000256" key="2">
    <source>
        <dbReference type="ARBA" id="ARBA00012121"/>
    </source>
</evidence>
<feature type="binding site" evidence="6">
    <location>
        <begin position="12"/>
        <end position="19"/>
    </location>
    <ligand>
        <name>ATP</name>
        <dbReference type="ChEBI" id="CHEBI:30616"/>
    </ligand>
</feature>
<keyword evidence="4 6" id="KW-0547">Nucleotide-binding</keyword>
<evidence type="ECO:0000256" key="6">
    <source>
        <dbReference type="HAMAP-Rule" id="MF_00065"/>
    </source>
</evidence>
<dbReference type="InterPro" id="IPR002891">
    <property type="entry name" value="APS"/>
</dbReference>
<name>A0A7W1WR20_9BACL</name>
<dbReference type="GO" id="GO:0010134">
    <property type="term" value="P:sulfate assimilation via adenylyl sulfate reduction"/>
    <property type="evidence" value="ECO:0007669"/>
    <property type="project" value="TreeGrafter"/>
</dbReference>
<dbReference type="NCBIfam" id="TIGR00455">
    <property type="entry name" value="apsK"/>
    <property type="match status" value="1"/>
</dbReference>
<dbReference type="EC" id="2.7.1.25" evidence="2 6"/>
<evidence type="ECO:0000313" key="9">
    <source>
        <dbReference type="EMBL" id="MBA4494475.1"/>
    </source>
</evidence>
<dbReference type="Proteomes" id="UP000535491">
    <property type="component" value="Unassembled WGS sequence"/>
</dbReference>
<dbReference type="EMBL" id="JACEIQ010000007">
    <property type="protein sequence ID" value="MBA4494475.1"/>
    <property type="molecule type" value="Genomic_DNA"/>
</dbReference>
<evidence type="ECO:0000313" key="10">
    <source>
        <dbReference type="Proteomes" id="UP000535491"/>
    </source>
</evidence>
<evidence type="ECO:0000256" key="7">
    <source>
        <dbReference type="RuleBase" id="RU004347"/>
    </source>
</evidence>
<feature type="domain" description="APS kinase" evidence="8">
    <location>
        <begin position="4"/>
        <end position="153"/>
    </location>
</feature>
<evidence type="ECO:0000256" key="5">
    <source>
        <dbReference type="ARBA" id="ARBA00022840"/>
    </source>
</evidence>
<dbReference type="InterPro" id="IPR059117">
    <property type="entry name" value="APS_kinase_dom"/>
</dbReference>
<comment type="similarity">
    <text evidence="6 7">Belongs to the APS kinase family.</text>
</comment>
<dbReference type="GO" id="GO:0019379">
    <property type="term" value="P:sulfate assimilation, phosphoadenylyl sulfate reduction by phosphoadenylyl-sulfate reductase (thioredoxin)"/>
    <property type="evidence" value="ECO:0007669"/>
    <property type="project" value="TreeGrafter"/>
</dbReference>
<dbReference type="PANTHER" id="PTHR42700:SF1">
    <property type="entry name" value="SULFATE ADENYLYLTRANSFERASE"/>
    <property type="match status" value="1"/>
</dbReference>
<reference evidence="9 10" key="1">
    <citation type="submission" date="2020-07" db="EMBL/GenBank/DDBJ databases">
        <authorList>
            <person name="Feng H."/>
        </authorList>
    </citation>
    <scope>NUCLEOTIDE SEQUENCE [LARGE SCALE GENOMIC DNA]</scope>
    <source>
        <strain evidence="10">s-10</strain>
    </source>
</reference>
<dbReference type="UniPathway" id="UPA00140">
    <property type="reaction ID" value="UER00205"/>
</dbReference>
<comment type="caution">
    <text evidence="9">The sequence shown here is derived from an EMBL/GenBank/DDBJ whole genome shotgun (WGS) entry which is preliminary data.</text>
</comment>
<keyword evidence="10" id="KW-1185">Reference proteome</keyword>
<dbReference type="Gene3D" id="3.40.50.300">
    <property type="entry name" value="P-loop containing nucleotide triphosphate hydrolases"/>
    <property type="match status" value="1"/>
</dbReference>
<dbReference type="PANTHER" id="PTHR42700">
    <property type="entry name" value="SULFATE ADENYLYLTRANSFERASE"/>
    <property type="match status" value="1"/>
</dbReference>
<dbReference type="HAMAP" id="MF_00065">
    <property type="entry name" value="Adenylyl_sulf_kinase"/>
    <property type="match status" value="1"/>
</dbReference>
<dbReference type="NCBIfam" id="NF003013">
    <property type="entry name" value="PRK03846.1"/>
    <property type="match status" value="1"/>
</dbReference>
<evidence type="ECO:0000256" key="3">
    <source>
        <dbReference type="ARBA" id="ARBA00022679"/>
    </source>
</evidence>
<dbReference type="GO" id="GO:0005737">
    <property type="term" value="C:cytoplasm"/>
    <property type="evidence" value="ECO:0007669"/>
    <property type="project" value="TreeGrafter"/>
</dbReference>
<dbReference type="InterPro" id="IPR027417">
    <property type="entry name" value="P-loop_NTPase"/>
</dbReference>
<keyword evidence="6 7" id="KW-0418">Kinase</keyword>
<dbReference type="GO" id="GO:0004020">
    <property type="term" value="F:adenylylsulfate kinase activity"/>
    <property type="evidence" value="ECO:0007669"/>
    <property type="project" value="UniProtKB-UniRule"/>
</dbReference>
<keyword evidence="6" id="KW-0597">Phosphoprotein</keyword>
<evidence type="ECO:0000256" key="4">
    <source>
        <dbReference type="ARBA" id="ARBA00022741"/>
    </source>
</evidence>
<evidence type="ECO:0000259" key="8">
    <source>
        <dbReference type="Pfam" id="PF01583"/>
    </source>
</evidence>
<dbReference type="GO" id="GO:0004781">
    <property type="term" value="F:sulfate adenylyltransferase (ATP) activity"/>
    <property type="evidence" value="ECO:0007669"/>
    <property type="project" value="TreeGrafter"/>
</dbReference>
<accession>A0A7W1WR20</accession>
<proteinExistence type="inferred from homology"/>
<dbReference type="GO" id="GO:0070814">
    <property type="term" value="P:hydrogen sulfide biosynthetic process"/>
    <property type="evidence" value="ECO:0007669"/>
    <property type="project" value="UniProtKB-UniRule"/>
</dbReference>
<protein>
    <recommendedName>
        <fullName evidence="2 6">Adenylyl-sulfate kinase</fullName>
        <ecNumber evidence="2 6">2.7.1.25</ecNumber>
    </recommendedName>
    <alternativeName>
        <fullName evidence="6">APS kinase</fullName>
    </alternativeName>
    <alternativeName>
        <fullName evidence="6">ATP adenosine-5'-phosphosulfate 3'-phosphotransferase</fullName>
    </alternativeName>
    <alternativeName>
        <fullName evidence="6">Adenosine-5'-phosphosulfate kinase</fullName>
    </alternativeName>
</protein>